<gene>
    <name evidence="1" type="ORF">MYCFIDRAFT_87492</name>
</gene>
<accession>M3A301</accession>
<protein>
    <submittedName>
        <fullName evidence="1">Uncharacterized protein</fullName>
    </submittedName>
</protein>
<dbReference type="eggNOG" id="ENOG502SP9G">
    <property type="taxonomic scope" value="Eukaryota"/>
</dbReference>
<dbReference type="VEuPathDB" id="FungiDB:MYCFIDRAFT_87492"/>
<evidence type="ECO:0000313" key="1">
    <source>
        <dbReference type="EMBL" id="EME78981.1"/>
    </source>
</evidence>
<name>M3A301_PSEFD</name>
<sequence>MGTRSLICVYYKGQFMIAQYAQWDGYPEGQGWDIVQFLLRSSNIKALKTGLQYIKVIESNDQLNQQVVNNDQGPFPSPASLSRETGAKILEIVAQATEQNAVPIVKELGFVNDGLFCEWAYVVDLDKEVLEVYAGQFGLERRGMSGGAERFKEVGGGQVGLLQSISFADLPNTCGEFEELFAVAECDEEAEEDT</sequence>
<organism evidence="1 2">
    <name type="scientific">Pseudocercospora fijiensis (strain CIRAD86)</name>
    <name type="common">Black leaf streak disease fungus</name>
    <name type="synonym">Mycosphaerella fijiensis</name>
    <dbReference type="NCBI Taxonomy" id="383855"/>
    <lineage>
        <taxon>Eukaryota</taxon>
        <taxon>Fungi</taxon>
        <taxon>Dikarya</taxon>
        <taxon>Ascomycota</taxon>
        <taxon>Pezizomycotina</taxon>
        <taxon>Dothideomycetes</taxon>
        <taxon>Dothideomycetidae</taxon>
        <taxon>Mycosphaerellales</taxon>
        <taxon>Mycosphaerellaceae</taxon>
        <taxon>Pseudocercospora</taxon>
    </lineage>
</organism>
<evidence type="ECO:0000313" key="2">
    <source>
        <dbReference type="Proteomes" id="UP000016932"/>
    </source>
</evidence>
<dbReference type="OrthoDB" id="3938867at2759"/>
<dbReference type="AlphaFoldDB" id="M3A301"/>
<proteinExistence type="predicted"/>
<dbReference type="HOGENOM" id="CLU_085467_0_0_1"/>
<dbReference type="Proteomes" id="UP000016932">
    <property type="component" value="Unassembled WGS sequence"/>
</dbReference>
<reference evidence="1 2" key="1">
    <citation type="journal article" date="2012" name="PLoS Pathog.">
        <title>Diverse lifestyles and strategies of plant pathogenesis encoded in the genomes of eighteen Dothideomycetes fungi.</title>
        <authorList>
            <person name="Ohm R.A."/>
            <person name="Feau N."/>
            <person name="Henrissat B."/>
            <person name="Schoch C.L."/>
            <person name="Horwitz B.A."/>
            <person name="Barry K.W."/>
            <person name="Condon B.J."/>
            <person name="Copeland A.C."/>
            <person name="Dhillon B."/>
            <person name="Glaser F."/>
            <person name="Hesse C.N."/>
            <person name="Kosti I."/>
            <person name="LaButti K."/>
            <person name="Lindquist E.A."/>
            <person name="Lucas S."/>
            <person name="Salamov A.A."/>
            <person name="Bradshaw R.E."/>
            <person name="Ciuffetti L."/>
            <person name="Hamelin R.C."/>
            <person name="Kema G.H.J."/>
            <person name="Lawrence C."/>
            <person name="Scott J.A."/>
            <person name="Spatafora J.W."/>
            <person name="Turgeon B.G."/>
            <person name="de Wit P.J.G.M."/>
            <person name="Zhong S."/>
            <person name="Goodwin S.B."/>
            <person name="Grigoriev I.V."/>
        </authorList>
    </citation>
    <scope>NUCLEOTIDE SEQUENCE [LARGE SCALE GENOMIC DNA]</scope>
    <source>
        <strain evidence="1 2">CIRAD86</strain>
    </source>
</reference>
<keyword evidence="2" id="KW-1185">Reference proteome</keyword>
<dbReference type="KEGG" id="pfj:MYCFIDRAFT_87492"/>
<dbReference type="GeneID" id="19342586"/>
<dbReference type="EMBL" id="KB446562">
    <property type="protein sequence ID" value="EME78981.1"/>
    <property type="molecule type" value="Genomic_DNA"/>
</dbReference>
<dbReference type="RefSeq" id="XP_007929821.1">
    <property type="nucleotide sequence ID" value="XM_007931630.1"/>
</dbReference>